<proteinExistence type="predicted"/>
<name>A0ABV3WXS6_9HYPH</name>
<keyword evidence="16" id="KW-1185">Reference proteome</keyword>
<evidence type="ECO:0000256" key="5">
    <source>
        <dbReference type="ARBA" id="ARBA00022679"/>
    </source>
</evidence>
<evidence type="ECO:0000259" key="13">
    <source>
        <dbReference type="PROSITE" id="PS50109"/>
    </source>
</evidence>
<dbReference type="PANTHER" id="PTHR45436:SF14">
    <property type="entry name" value="SENSOR PROTEIN QSEC"/>
    <property type="match status" value="1"/>
</dbReference>
<dbReference type="SMART" id="SM00388">
    <property type="entry name" value="HisKA"/>
    <property type="match status" value="1"/>
</dbReference>
<dbReference type="EC" id="2.7.13.3" evidence="3"/>
<feature type="domain" description="HAMP" evidence="14">
    <location>
        <begin position="169"/>
        <end position="221"/>
    </location>
</feature>
<dbReference type="Gene3D" id="3.30.565.10">
    <property type="entry name" value="Histidine kinase-like ATPase, C-terminal domain"/>
    <property type="match status" value="1"/>
</dbReference>
<dbReference type="SUPFAM" id="SSF47384">
    <property type="entry name" value="Homodimeric domain of signal transducing histidine kinase"/>
    <property type="match status" value="1"/>
</dbReference>
<dbReference type="InterPro" id="IPR003594">
    <property type="entry name" value="HATPase_dom"/>
</dbReference>
<keyword evidence="12" id="KW-0472">Membrane</keyword>
<dbReference type="PANTHER" id="PTHR45436">
    <property type="entry name" value="SENSOR HISTIDINE KINASE YKOH"/>
    <property type="match status" value="1"/>
</dbReference>
<reference evidence="15 16" key="1">
    <citation type="submission" date="2024-01" db="EMBL/GenBank/DDBJ databases">
        <title>New evidence supports the origin of RcGTA from prophage.</title>
        <authorList>
            <person name="Xu Y."/>
            <person name="Liu B."/>
            <person name="Chen F."/>
        </authorList>
    </citation>
    <scope>NUCLEOTIDE SEQUENCE [LARGE SCALE GENOMIC DNA]</scope>
    <source>
        <strain evidence="15 16">CBW1107-2</strain>
    </source>
</reference>
<dbReference type="InterPro" id="IPR003661">
    <property type="entry name" value="HisK_dim/P_dom"/>
</dbReference>
<evidence type="ECO:0000256" key="6">
    <source>
        <dbReference type="ARBA" id="ARBA00022692"/>
    </source>
</evidence>
<dbReference type="SUPFAM" id="SSF55874">
    <property type="entry name" value="ATPase domain of HSP90 chaperone/DNA topoisomerase II/histidine kinase"/>
    <property type="match status" value="1"/>
</dbReference>
<evidence type="ECO:0000256" key="9">
    <source>
        <dbReference type="ARBA" id="ARBA00022840"/>
    </source>
</evidence>
<keyword evidence="4" id="KW-0597">Phosphoprotein</keyword>
<keyword evidence="8 15" id="KW-0418">Kinase</keyword>
<dbReference type="EMBL" id="JAZHFV010000005">
    <property type="protein sequence ID" value="MEX4008968.1"/>
    <property type="molecule type" value="Genomic_DNA"/>
</dbReference>
<comment type="subcellular location">
    <subcellularLocation>
        <location evidence="2">Membrane</location>
        <topology evidence="2">Multi-pass membrane protein</topology>
    </subcellularLocation>
</comment>
<dbReference type="GO" id="GO:0016301">
    <property type="term" value="F:kinase activity"/>
    <property type="evidence" value="ECO:0007669"/>
    <property type="project" value="UniProtKB-KW"/>
</dbReference>
<evidence type="ECO:0000256" key="12">
    <source>
        <dbReference type="SAM" id="Phobius"/>
    </source>
</evidence>
<protein>
    <recommendedName>
        <fullName evidence="3">histidine kinase</fullName>
        <ecNumber evidence="3">2.7.13.3</ecNumber>
    </recommendedName>
</protein>
<dbReference type="InterPro" id="IPR036097">
    <property type="entry name" value="HisK_dim/P_sf"/>
</dbReference>
<keyword evidence="7" id="KW-0547">Nucleotide-binding</keyword>
<feature type="domain" description="Histidine kinase" evidence="13">
    <location>
        <begin position="229"/>
        <end position="440"/>
    </location>
</feature>
<keyword evidence="9" id="KW-0067">ATP-binding</keyword>
<evidence type="ECO:0000313" key="16">
    <source>
        <dbReference type="Proteomes" id="UP001559025"/>
    </source>
</evidence>
<evidence type="ECO:0000256" key="2">
    <source>
        <dbReference type="ARBA" id="ARBA00004141"/>
    </source>
</evidence>
<dbReference type="InterPro" id="IPR050428">
    <property type="entry name" value="TCS_sensor_his_kinase"/>
</dbReference>
<keyword evidence="5" id="KW-0808">Transferase</keyword>
<dbReference type="InterPro" id="IPR005467">
    <property type="entry name" value="His_kinase_dom"/>
</dbReference>
<sequence length="446" mass="48444">MTRRLIVGLTVATMLFWIAAVAAGALVMRGEFDEVFDSALQQTSDRLMPLLVEDLMSQTSDGGPRQTLASSAGSESYLTYQLRDQSGRVLVHSHDAPAEPFDVPLQAGYFTTPNHRVLTTEAISGSLFLQVADPLFHRREAMAETAGALFLPLVPLVPLSVLAIWWIVRRTLAPLDRFREEISTRDGGNLAPIALAGLPAELRDMESSVDRLLDRLRAALESEREFAANSAHELRTPIAGALAQTQRLVRELSEGPVKTRAREVEASLANLSRLTEKLLQMARADSGIGMSDVEADLVPIIKLVVEEFQRMRAYVGRLQFDAPKGLSMMRRIDVDAFGIVLRNLIENALFHGAEETPVTVALSEAGVITVANGGQVIPAEQLTDLVKRFRRGRTGAAGSGLGLAIAISFVKTMDGTIEFRSPATGRVDGFEVAIRLPSASPIGDRP</sequence>
<organism evidence="15 16">
    <name type="scientific">Neoaquamicrobium sediminum</name>
    <dbReference type="NCBI Taxonomy" id="1849104"/>
    <lineage>
        <taxon>Bacteria</taxon>
        <taxon>Pseudomonadati</taxon>
        <taxon>Pseudomonadota</taxon>
        <taxon>Alphaproteobacteria</taxon>
        <taxon>Hyphomicrobiales</taxon>
        <taxon>Phyllobacteriaceae</taxon>
        <taxon>Neoaquamicrobium</taxon>
    </lineage>
</organism>
<dbReference type="SMART" id="SM00387">
    <property type="entry name" value="HATPase_c"/>
    <property type="match status" value="1"/>
</dbReference>
<dbReference type="CDD" id="cd00082">
    <property type="entry name" value="HisKA"/>
    <property type="match status" value="1"/>
</dbReference>
<dbReference type="CDD" id="cd00075">
    <property type="entry name" value="HATPase"/>
    <property type="match status" value="1"/>
</dbReference>
<dbReference type="Proteomes" id="UP001559025">
    <property type="component" value="Unassembled WGS sequence"/>
</dbReference>
<evidence type="ECO:0000256" key="7">
    <source>
        <dbReference type="ARBA" id="ARBA00022741"/>
    </source>
</evidence>
<dbReference type="InterPro" id="IPR036890">
    <property type="entry name" value="HATPase_C_sf"/>
</dbReference>
<evidence type="ECO:0000256" key="10">
    <source>
        <dbReference type="ARBA" id="ARBA00022989"/>
    </source>
</evidence>
<evidence type="ECO:0000256" key="3">
    <source>
        <dbReference type="ARBA" id="ARBA00012438"/>
    </source>
</evidence>
<dbReference type="Pfam" id="PF00512">
    <property type="entry name" value="HisKA"/>
    <property type="match status" value="1"/>
</dbReference>
<dbReference type="Gene3D" id="1.10.287.130">
    <property type="match status" value="1"/>
</dbReference>
<keyword evidence="11" id="KW-0902">Two-component regulatory system</keyword>
<evidence type="ECO:0000256" key="11">
    <source>
        <dbReference type="ARBA" id="ARBA00023012"/>
    </source>
</evidence>
<feature type="transmembrane region" description="Helical" evidence="12">
    <location>
        <begin position="148"/>
        <end position="168"/>
    </location>
</feature>
<evidence type="ECO:0000256" key="4">
    <source>
        <dbReference type="ARBA" id="ARBA00022553"/>
    </source>
</evidence>
<dbReference type="Pfam" id="PF02518">
    <property type="entry name" value="HATPase_c"/>
    <property type="match status" value="1"/>
</dbReference>
<evidence type="ECO:0000259" key="14">
    <source>
        <dbReference type="PROSITE" id="PS50885"/>
    </source>
</evidence>
<evidence type="ECO:0000313" key="15">
    <source>
        <dbReference type="EMBL" id="MEX4008968.1"/>
    </source>
</evidence>
<dbReference type="PROSITE" id="PS50109">
    <property type="entry name" value="HIS_KIN"/>
    <property type="match status" value="1"/>
</dbReference>
<keyword evidence="10 12" id="KW-1133">Transmembrane helix</keyword>
<evidence type="ECO:0000256" key="1">
    <source>
        <dbReference type="ARBA" id="ARBA00000085"/>
    </source>
</evidence>
<dbReference type="PROSITE" id="PS50885">
    <property type="entry name" value="HAMP"/>
    <property type="match status" value="1"/>
</dbReference>
<feature type="transmembrane region" description="Helical" evidence="12">
    <location>
        <begin position="6"/>
        <end position="28"/>
    </location>
</feature>
<gene>
    <name evidence="15" type="ORF">V1479_16785</name>
</gene>
<evidence type="ECO:0000256" key="8">
    <source>
        <dbReference type="ARBA" id="ARBA00022777"/>
    </source>
</evidence>
<comment type="caution">
    <text evidence="15">The sequence shown here is derived from an EMBL/GenBank/DDBJ whole genome shotgun (WGS) entry which is preliminary data.</text>
</comment>
<dbReference type="RefSeq" id="WP_368803939.1">
    <property type="nucleotide sequence ID" value="NZ_JAZHFV010000005.1"/>
</dbReference>
<keyword evidence="6 12" id="KW-0812">Transmembrane</keyword>
<accession>A0ABV3WXS6</accession>
<dbReference type="Gene3D" id="1.20.5.1040">
    <property type="entry name" value="Sensor protein qsec"/>
    <property type="match status" value="1"/>
</dbReference>
<dbReference type="InterPro" id="IPR003660">
    <property type="entry name" value="HAMP_dom"/>
</dbReference>
<comment type="catalytic activity">
    <reaction evidence="1">
        <text>ATP + protein L-histidine = ADP + protein N-phospho-L-histidine.</text>
        <dbReference type="EC" id="2.7.13.3"/>
    </reaction>
</comment>